<comment type="caution">
    <text evidence="2">The sequence shown here is derived from an EMBL/GenBank/DDBJ whole genome shotgun (WGS) entry which is preliminary data.</text>
</comment>
<sequence>MVGPSSSVENNVLINNLDDGNPLHIQTNDNSSTTLIQFSCKPIRRIHQGRYGVSVPALTKDHKRNEDQYAVSRGLNTPYSRYGINIIFWKISNVVPTPRNPQYAVSNTWIRRDLDNSTNNILIPLDSWTSGLLVYRLPLSDLKLETIKYTPHNDTSTNKEKVKSLALKAKFTREQTSDDSDSHGDSDEDVDKEEEAEAFI</sequence>
<dbReference type="EMBL" id="BQNB010019174">
    <property type="protein sequence ID" value="GJT82500.1"/>
    <property type="molecule type" value="Genomic_DNA"/>
</dbReference>
<accession>A0ABQ5H560</accession>
<reference evidence="2" key="1">
    <citation type="journal article" date="2022" name="Int. J. Mol. Sci.">
        <title>Draft Genome of Tanacetum Coccineum: Genomic Comparison of Closely Related Tanacetum-Family Plants.</title>
        <authorList>
            <person name="Yamashiro T."/>
            <person name="Shiraishi A."/>
            <person name="Nakayama K."/>
            <person name="Satake H."/>
        </authorList>
    </citation>
    <scope>NUCLEOTIDE SEQUENCE</scope>
</reference>
<reference evidence="2" key="2">
    <citation type="submission" date="2022-01" db="EMBL/GenBank/DDBJ databases">
        <authorList>
            <person name="Yamashiro T."/>
            <person name="Shiraishi A."/>
            <person name="Satake H."/>
            <person name="Nakayama K."/>
        </authorList>
    </citation>
    <scope>NUCLEOTIDE SEQUENCE</scope>
</reference>
<evidence type="ECO:0000313" key="3">
    <source>
        <dbReference type="Proteomes" id="UP001151760"/>
    </source>
</evidence>
<gene>
    <name evidence="2" type="ORF">Tco_1056842</name>
</gene>
<keyword evidence="3" id="KW-1185">Reference proteome</keyword>
<protein>
    <submittedName>
        <fullName evidence="2">Uncharacterized protein</fullName>
    </submittedName>
</protein>
<feature type="compositionally biased region" description="Basic and acidic residues" evidence="1">
    <location>
        <begin position="171"/>
        <end position="185"/>
    </location>
</feature>
<feature type="region of interest" description="Disordered" evidence="1">
    <location>
        <begin position="171"/>
        <end position="200"/>
    </location>
</feature>
<feature type="compositionally biased region" description="Acidic residues" evidence="1">
    <location>
        <begin position="186"/>
        <end position="200"/>
    </location>
</feature>
<proteinExistence type="predicted"/>
<organism evidence="2 3">
    <name type="scientific">Tanacetum coccineum</name>
    <dbReference type="NCBI Taxonomy" id="301880"/>
    <lineage>
        <taxon>Eukaryota</taxon>
        <taxon>Viridiplantae</taxon>
        <taxon>Streptophyta</taxon>
        <taxon>Embryophyta</taxon>
        <taxon>Tracheophyta</taxon>
        <taxon>Spermatophyta</taxon>
        <taxon>Magnoliopsida</taxon>
        <taxon>eudicotyledons</taxon>
        <taxon>Gunneridae</taxon>
        <taxon>Pentapetalae</taxon>
        <taxon>asterids</taxon>
        <taxon>campanulids</taxon>
        <taxon>Asterales</taxon>
        <taxon>Asteraceae</taxon>
        <taxon>Asteroideae</taxon>
        <taxon>Anthemideae</taxon>
        <taxon>Anthemidinae</taxon>
        <taxon>Tanacetum</taxon>
    </lineage>
</organism>
<dbReference type="Proteomes" id="UP001151760">
    <property type="component" value="Unassembled WGS sequence"/>
</dbReference>
<evidence type="ECO:0000256" key="1">
    <source>
        <dbReference type="SAM" id="MobiDB-lite"/>
    </source>
</evidence>
<evidence type="ECO:0000313" key="2">
    <source>
        <dbReference type="EMBL" id="GJT82500.1"/>
    </source>
</evidence>
<name>A0ABQ5H560_9ASTR</name>